<reference evidence="11 12" key="1">
    <citation type="submission" date="2013-06" db="EMBL/GenBank/DDBJ databases">
        <title>The Genome Sequence of Campylobacter ureolyticus ACS-301-V-SCH3B.</title>
        <authorList>
            <consortium name="The Broad Institute Genomics Platform"/>
            <person name="Earl A."/>
            <person name="Ward D."/>
            <person name="Feldgarden M."/>
            <person name="Gevers D."/>
            <person name="Saerens B."/>
            <person name="Vaneechoutte M."/>
            <person name="Walker B."/>
            <person name="Young S."/>
            <person name="Zeng Q."/>
            <person name="Gargeya S."/>
            <person name="Fitzgerald M."/>
            <person name="Haas B."/>
            <person name="Abouelleil A."/>
            <person name="Allen A.W."/>
            <person name="Alvarado L."/>
            <person name="Arachchi H.M."/>
            <person name="Berlin A.M."/>
            <person name="Chapman S.B."/>
            <person name="Gainer-Dewar J."/>
            <person name="Goldberg J."/>
            <person name="Griggs A."/>
            <person name="Gujja S."/>
            <person name="Hansen M."/>
            <person name="Howarth C."/>
            <person name="Imamovic A."/>
            <person name="Ireland A."/>
            <person name="Larimer J."/>
            <person name="McCowan C."/>
            <person name="Murphy C."/>
            <person name="Pearson M."/>
            <person name="Poon T.W."/>
            <person name="Priest M."/>
            <person name="Roberts A."/>
            <person name="Saif S."/>
            <person name="Shea T."/>
            <person name="Sisk P."/>
            <person name="Sykes S."/>
            <person name="Wortman J."/>
            <person name="Nusbaum C."/>
            <person name="Birren B."/>
        </authorList>
    </citation>
    <scope>NUCLEOTIDE SEQUENCE [LARGE SCALE GENOMIC DNA]</scope>
    <source>
        <strain evidence="11 12">ACS-301-V-Sch3b</strain>
    </source>
</reference>
<evidence type="ECO:0000313" key="12">
    <source>
        <dbReference type="Proteomes" id="UP000014539"/>
    </source>
</evidence>
<sequence>MKKIFCLMFISILVAFAKPTVYILATGGTIAGGADNELSGAYKSGAIGVDKLIAAVPKINEIANIKGEQISNIGSHHMNNDVWLKLAKRVNEILNDENADGVIITHGTDSIEESAYFLNLVIKSNKPVVFVGAMRAATSISADGPLNIYNAVSVATNKKSFGKGVLLVMNDEIHKAREVTKSNTTNVATFTSPNSGKIGIVNYGKIEYFDDKLHTTNSEFSTEDFKELPKVDILYAHTTDNGDLVDFCVENGAKGIVIAGMGSGSLYPSVEKALVNAMKKGVVIVRSSRVASGSTDMGPGVNLYDEKYGFIAADTLNPQKARILLMLALTKTNEIEKIREIFRTY</sequence>
<dbReference type="InterPro" id="IPR037152">
    <property type="entry name" value="L-asparaginase_N_sf"/>
</dbReference>
<evidence type="ECO:0000256" key="3">
    <source>
        <dbReference type="ARBA" id="ARBA00030414"/>
    </source>
</evidence>
<dbReference type="InterPro" id="IPR036152">
    <property type="entry name" value="Asp/glu_Ase-like_sf"/>
</dbReference>
<dbReference type="InterPro" id="IPR027474">
    <property type="entry name" value="L-asparaginase_N"/>
</dbReference>
<evidence type="ECO:0000259" key="10">
    <source>
        <dbReference type="Pfam" id="PF17763"/>
    </source>
</evidence>
<evidence type="ECO:0000259" key="9">
    <source>
        <dbReference type="Pfam" id="PF00710"/>
    </source>
</evidence>
<evidence type="ECO:0000313" key="11">
    <source>
        <dbReference type="EMBL" id="EPH09085.1"/>
    </source>
</evidence>
<comment type="similarity">
    <text evidence="1 7">Belongs to the asparaginase 1 family.</text>
</comment>
<dbReference type="FunFam" id="3.40.50.1170:FF:000001">
    <property type="entry name" value="L-asparaginase 2"/>
    <property type="match status" value="1"/>
</dbReference>
<dbReference type="Pfam" id="PF17763">
    <property type="entry name" value="Asparaginase_C"/>
    <property type="match status" value="1"/>
</dbReference>
<keyword evidence="8" id="KW-0732">Signal</keyword>
<dbReference type="InterPro" id="IPR004550">
    <property type="entry name" value="AsnASE_II"/>
</dbReference>
<dbReference type="PANTHER" id="PTHR11707:SF28">
    <property type="entry name" value="60 KDA LYSOPHOSPHOLIPASE"/>
    <property type="match status" value="1"/>
</dbReference>
<accession>S3YKW7</accession>
<dbReference type="PROSITE" id="PS00144">
    <property type="entry name" value="ASN_GLN_ASE_1"/>
    <property type="match status" value="1"/>
</dbReference>
<keyword evidence="12" id="KW-1185">Reference proteome</keyword>
<comment type="caution">
    <text evidence="11">The sequence shown here is derived from an EMBL/GenBank/DDBJ whole genome shotgun (WGS) entry which is preliminary data.</text>
</comment>
<evidence type="ECO:0000256" key="8">
    <source>
        <dbReference type="SAM" id="SignalP"/>
    </source>
</evidence>
<dbReference type="CDD" id="cd08964">
    <property type="entry name" value="L-asparaginase_II"/>
    <property type="match status" value="1"/>
</dbReference>
<dbReference type="PIRSF" id="PIRSF001220">
    <property type="entry name" value="L-ASNase_gatD"/>
    <property type="match status" value="1"/>
</dbReference>
<feature type="binding site" evidence="5">
    <location>
        <begin position="108"/>
        <end position="109"/>
    </location>
    <ligand>
        <name>substrate</name>
    </ligand>
</feature>
<dbReference type="Proteomes" id="UP000014539">
    <property type="component" value="Unassembled WGS sequence"/>
</dbReference>
<dbReference type="PIRSF" id="PIRSF500176">
    <property type="entry name" value="L_ASNase"/>
    <property type="match status" value="1"/>
</dbReference>
<keyword evidence="2" id="KW-0378">Hydrolase</keyword>
<dbReference type="InterPro" id="IPR040919">
    <property type="entry name" value="Asparaginase_C"/>
</dbReference>
<feature type="signal peptide" evidence="8">
    <location>
        <begin position="1"/>
        <end position="17"/>
    </location>
</feature>
<evidence type="ECO:0000256" key="7">
    <source>
        <dbReference type="RuleBase" id="RU004456"/>
    </source>
</evidence>
<organism evidence="11 12">
    <name type="scientific">Campylobacter ureolyticus ACS-301-V-Sch3b</name>
    <dbReference type="NCBI Taxonomy" id="883165"/>
    <lineage>
        <taxon>Bacteria</taxon>
        <taxon>Pseudomonadati</taxon>
        <taxon>Campylobacterota</taxon>
        <taxon>Epsilonproteobacteria</taxon>
        <taxon>Campylobacterales</taxon>
        <taxon>Campylobacteraceae</taxon>
        <taxon>Campylobacter</taxon>
    </lineage>
</organism>
<dbReference type="PRINTS" id="PR00139">
    <property type="entry name" value="ASNGLNASE"/>
</dbReference>
<evidence type="ECO:0000256" key="2">
    <source>
        <dbReference type="ARBA" id="ARBA00022801"/>
    </source>
</evidence>
<dbReference type="HOGENOM" id="CLU_019134_1_2_7"/>
<dbReference type="PANTHER" id="PTHR11707">
    <property type="entry name" value="L-ASPARAGINASE"/>
    <property type="match status" value="1"/>
</dbReference>
<feature type="domain" description="Asparaginase/glutaminase C-terminal" evidence="10">
    <location>
        <begin position="230"/>
        <end position="342"/>
    </location>
</feature>
<dbReference type="NCBIfam" id="TIGR00520">
    <property type="entry name" value="asnASE_II"/>
    <property type="match status" value="1"/>
</dbReference>
<dbReference type="EMBL" id="AGYD01000005">
    <property type="protein sequence ID" value="EPH09085.1"/>
    <property type="molecule type" value="Genomic_DNA"/>
</dbReference>
<proteinExistence type="inferred from homology"/>
<dbReference type="Gene3D" id="3.40.50.40">
    <property type="match status" value="1"/>
</dbReference>
<dbReference type="Pfam" id="PF00710">
    <property type="entry name" value="Asparaginase"/>
    <property type="match status" value="1"/>
</dbReference>
<dbReference type="GO" id="GO:0004067">
    <property type="term" value="F:asparaginase activity"/>
    <property type="evidence" value="ECO:0007669"/>
    <property type="project" value="UniProtKB-UniRule"/>
</dbReference>
<name>S3YKW7_9BACT</name>
<dbReference type="InterPro" id="IPR020827">
    <property type="entry name" value="Asparaginase/glutaminase_AS1"/>
</dbReference>
<evidence type="ECO:0000256" key="5">
    <source>
        <dbReference type="PIRSR" id="PIRSR001220-2"/>
    </source>
</evidence>
<dbReference type="PATRIC" id="fig|883165.3.peg.618"/>
<protein>
    <recommendedName>
        <fullName evidence="3">L-asparagine amidohydrolase</fullName>
    </recommendedName>
</protein>
<evidence type="ECO:0000256" key="1">
    <source>
        <dbReference type="ARBA" id="ARBA00010518"/>
    </source>
</evidence>
<feature type="active site" evidence="6">
    <location>
        <position position="29"/>
    </location>
</feature>
<dbReference type="InterPro" id="IPR006034">
    <property type="entry name" value="Asparaginase/glutaminase-like"/>
</dbReference>
<evidence type="ECO:0000256" key="6">
    <source>
        <dbReference type="PROSITE-ProRule" id="PRU10099"/>
    </source>
</evidence>
<feature type="binding site" evidence="5">
    <location>
        <position position="75"/>
    </location>
    <ligand>
        <name>substrate</name>
    </ligand>
</feature>
<feature type="active site" description="O-isoaspartyl threonine intermediate" evidence="4">
    <location>
        <position position="29"/>
    </location>
</feature>
<dbReference type="AlphaFoldDB" id="S3YKW7"/>
<dbReference type="SUPFAM" id="SSF53774">
    <property type="entry name" value="Glutaminase/Asparaginase"/>
    <property type="match status" value="1"/>
</dbReference>
<dbReference type="Gene3D" id="3.40.50.1170">
    <property type="entry name" value="L-asparaginase, N-terminal domain"/>
    <property type="match status" value="1"/>
</dbReference>
<feature type="domain" description="L-asparaginase N-terminal" evidence="9">
    <location>
        <begin position="21"/>
        <end position="211"/>
    </location>
</feature>
<gene>
    <name evidence="11" type="ORF">HMPREF9309_00604</name>
</gene>
<dbReference type="GO" id="GO:0006528">
    <property type="term" value="P:asparagine metabolic process"/>
    <property type="evidence" value="ECO:0007669"/>
    <property type="project" value="InterPro"/>
</dbReference>
<dbReference type="RefSeq" id="WP_016646459.1">
    <property type="nucleotide sequence ID" value="NZ_KE340326.1"/>
</dbReference>
<dbReference type="InterPro" id="IPR027473">
    <property type="entry name" value="L-asparaginase_C"/>
</dbReference>
<dbReference type="SMART" id="SM00870">
    <property type="entry name" value="Asparaginase"/>
    <property type="match status" value="1"/>
</dbReference>
<dbReference type="PROSITE" id="PS51732">
    <property type="entry name" value="ASN_GLN_ASE_3"/>
    <property type="match status" value="1"/>
</dbReference>
<feature type="chain" id="PRO_5004524836" description="L-asparagine amidohydrolase" evidence="8">
    <location>
        <begin position="18"/>
        <end position="345"/>
    </location>
</feature>
<evidence type="ECO:0000256" key="4">
    <source>
        <dbReference type="PIRSR" id="PIRSR001220-1"/>
    </source>
</evidence>